<dbReference type="PANTHER" id="PTHR21225">
    <property type="entry name" value="PHOSPHO-2-DEHYDRO-3-DEOXYHEPTONATE ALDOLASE DAHP SYNTHETASE"/>
    <property type="match status" value="1"/>
</dbReference>
<evidence type="ECO:0000259" key="9">
    <source>
        <dbReference type="Pfam" id="PF00793"/>
    </source>
</evidence>
<gene>
    <name evidence="10" type="primary">aroG</name>
    <name evidence="10" type="ORF">XINFAN_03363</name>
</gene>
<accession>A0A3P5XVW8</accession>
<dbReference type="GO" id="GO:0003849">
    <property type="term" value="F:3-deoxy-7-phosphoheptulonate synthase activity"/>
    <property type="evidence" value="ECO:0007669"/>
    <property type="project" value="UniProtKB-EC"/>
</dbReference>
<dbReference type="OrthoDB" id="9807331at2"/>
<dbReference type="PANTHER" id="PTHR21225:SF12">
    <property type="entry name" value="PHOSPHO-2-DEHYDRO-3-DEOXYHEPTONATE ALDOLASE, TYROSINE-INHIBITED"/>
    <property type="match status" value="1"/>
</dbReference>
<evidence type="ECO:0000256" key="4">
    <source>
        <dbReference type="ARBA" id="ARBA00022605"/>
    </source>
</evidence>
<dbReference type="Gene3D" id="3.20.20.70">
    <property type="entry name" value="Aldolase class I"/>
    <property type="match status" value="1"/>
</dbReference>
<name>A0A3P5XVW8_9RHOB</name>
<dbReference type="GO" id="GO:0042802">
    <property type="term" value="F:identical protein binding"/>
    <property type="evidence" value="ECO:0007669"/>
    <property type="project" value="UniProtKB-ARBA"/>
</dbReference>
<dbReference type="GO" id="GO:0005737">
    <property type="term" value="C:cytoplasm"/>
    <property type="evidence" value="ECO:0007669"/>
    <property type="project" value="TreeGrafter"/>
</dbReference>
<evidence type="ECO:0000256" key="7">
    <source>
        <dbReference type="ARBA" id="ARBA00047508"/>
    </source>
</evidence>
<sequence>MPTETNNLRIAELRPLPSPSDLARDIPRDEAMSATVAASRAAIRDILSGRDPRLLVVVGPCSIHDPEAAMDYARRLMAERERLSDRLEIVMRVYFEKPRTTLGWKGLITDPHLDGTDRIEDGLPMARQLLAAITRLGLPAATEFLDPIMPQYFADLIAWGAIGARTTESQIHRQLASGLSCPVGFKNGTDGGVQVALDAIRSAAGPHSFPAITAEGRAAIARTTGNRDCHVVLRGGAAGPNYSAADIGRIAGAAAKAGVDPGIVVDASHANSGKDPARQPAVIHDIILQIRAGERRIRGVMLESNLVAGRQDVVPGQPLAYGQSITDGCLGWEDTRALLHDLAEAATASARAA</sequence>
<comment type="catalytic activity">
    <reaction evidence="7 8">
        <text>D-erythrose 4-phosphate + phosphoenolpyruvate + H2O = 7-phospho-2-dehydro-3-deoxy-D-arabino-heptonate + phosphate</text>
        <dbReference type="Rhea" id="RHEA:14717"/>
        <dbReference type="ChEBI" id="CHEBI:15377"/>
        <dbReference type="ChEBI" id="CHEBI:16897"/>
        <dbReference type="ChEBI" id="CHEBI:43474"/>
        <dbReference type="ChEBI" id="CHEBI:58394"/>
        <dbReference type="ChEBI" id="CHEBI:58702"/>
        <dbReference type="EC" id="2.5.1.54"/>
    </reaction>
</comment>
<evidence type="ECO:0000313" key="11">
    <source>
        <dbReference type="Proteomes" id="UP000277498"/>
    </source>
</evidence>
<dbReference type="UniPathway" id="UPA00053">
    <property type="reaction ID" value="UER00084"/>
</dbReference>
<keyword evidence="11" id="KW-1185">Reference proteome</keyword>
<dbReference type="SUPFAM" id="SSF51569">
    <property type="entry name" value="Aldolase"/>
    <property type="match status" value="1"/>
</dbReference>
<reference evidence="10 11" key="1">
    <citation type="submission" date="2018-11" db="EMBL/GenBank/DDBJ databases">
        <authorList>
            <person name="Criscuolo A."/>
        </authorList>
    </citation>
    <scope>NUCLEOTIDE SEQUENCE [LARGE SCALE GENOMIC DNA]</scope>
    <source>
        <strain evidence="10">ACIP111625</strain>
    </source>
</reference>
<dbReference type="NCBIfam" id="NF009396">
    <property type="entry name" value="PRK12756.1"/>
    <property type="match status" value="1"/>
</dbReference>
<keyword evidence="6 8" id="KW-0057">Aromatic amino acid biosynthesis</keyword>
<dbReference type="GO" id="GO:0008652">
    <property type="term" value="P:amino acid biosynthetic process"/>
    <property type="evidence" value="ECO:0007669"/>
    <property type="project" value="UniProtKB-KW"/>
</dbReference>
<evidence type="ECO:0000256" key="1">
    <source>
        <dbReference type="ARBA" id="ARBA00003726"/>
    </source>
</evidence>
<feature type="domain" description="DAHP synthetase I/KDSA" evidence="9">
    <location>
        <begin position="42"/>
        <end position="338"/>
    </location>
</feature>
<dbReference type="InterPro" id="IPR006219">
    <property type="entry name" value="DAHP_synth_1"/>
</dbReference>
<dbReference type="EMBL" id="UXAW01000091">
    <property type="protein sequence ID" value="VDC32294.1"/>
    <property type="molecule type" value="Genomic_DNA"/>
</dbReference>
<dbReference type="GO" id="GO:0009073">
    <property type="term" value="P:aromatic amino acid family biosynthetic process"/>
    <property type="evidence" value="ECO:0007669"/>
    <property type="project" value="UniProtKB-KW"/>
</dbReference>
<dbReference type="InterPro" id="IPR013785">
    <property type="entry name" value="Aldolase_TIM"/>
</dbReference>
<dbReference type="NCBIfam" id="TIGR00034">
    <property type="entry name" value="aroFGH"/>
    <property type="match status" value="1"/>
</dbReference>
<organism evidence="10 11">
    <name type="scientific">Pseudogemmobacter humi</name>
    <dbReference type="NCBI Taxonomy" id="2483812"/>
    <lineage>
        <taxon>Bacteria</taxon>
        <taxon>Pseudomonadati</taxon>
        <taxon>Pseudomonadota</taxon>
        <taxon>Alphaproteobacteria</taxon>
        <taxon>Rhodobacterales</taxon>
        <taxon>Paracoccaceae</taxon>
        <taxon>Pseudogemmobacter</taxon>
    </lineage>
</organism>
<evidence type="ECO:0000256" key="8">
    <source>
        <dbReference type="PIRNR" id="PIRNR001361"/>
    </source>
</evidence>
<dbReference type="Pfam" id="PF00793">
    <property type="entry name" value="DAHP_synth_1"/>
    <property type="match status" value="1"/>
</dbReference>
<evidence type="ECO:0000256" key="2">
    <source>
        <dbReference type="ARBA" id="ARBA00004688"/>
    </source>
</evidence>
<dbReference type="Proteomes" id="UP000277498">
    <property type="component" value="Unassembled WGS sequence"/>
</dbReference>
<dbReference type="EC" id="2.5.1.54" evidence="8"/>
<dbReference type="AlphaFoldDB" id="A0A3P5XVW8"/>
<dbReference type="FunFam" id="3.20.20.70:FF:000005">
    <property type="entry name" value="Phospho-2-dehydro-3-deoxyheptonate aldolase"/>
    <property type="match status" value="1"/>
</dbReference>
<comment type="function">
    <text evidence="1 8">Stereospecific condensation of phosphoenolpyruvate (PEP) and D-erythrose-4-phosphate (E4P) giving rise to 3-deoxy-D-arabino-heptulosonate-7-phosphate (DAHP).</text>
</comment>
<evidence type="ECO:0000256" key="3">
    <source>
        <dbReference type="ARBA" id="ARBA00007985"/>
    </source>
</evidence>
<proteinExistence type="inferred from homology"/>
<evidence type="ECO:0000256" key="5">
    <source>
        <dbReference type="ARBA" id="ARBA00022679"/>
    </source>
</evidence>
<dbReference type="NCBIfam" id="NF009395">
    <property type="entry name" value="PRK12755.1"/>
    <property type="match status" value="1"/>
</dbReference>
<comment type="similarity">
    <text evidence="3 8">Belongs to the class-I DAHP synthase family.</text>
</comment>
<dbReference type="InterPro" id="IPR006218">
    <property type="entry name" value="DAHP1/KDSA"/>
</dbReference>
<dbReference type="RefSeq" id="WP_124088069.1">
    <property type="nucleotide sequence ID" value="NZ_UXAW01000091.1"/>
</dbReference>
<evidence type="ECO:0000313" key="10">
    <source>
        <dbReference type="EMBL" id="VDC32294.1"/>
    </source>
</evidence>
<comment type="pathway">
    <text evidence="2 8">Metabolic intermediate biosynthesis; chorismate biosynthesis; chorismate from D-erythrose 4-phosphate and phosphoenolpyruvate: step 1/7.</text>
</comment>
<dbReference type="GO" id="GO:0009423">
    <property type="term" value="P:chorismate biosynthetic process"/>
    <property type="evidence" value="ECO:0007669"/>
    <property type="project" value="UniProtKB-UniPathway"/>
</dbReference>
<evidence type="ECO:0000256" key="6">
    <source>
        <dbReference type="ARBA" id="ARBA00023141"/>
    </source>
</evidence>
<protein>
    <recommendedName>
        <fullName evidence="8">Phospho-2-dehydro-3-deoxyheptonate aldolase</fullName>
        <ecNumber evidence="8">2.5.1.54</ecNumber>
    </recommendedName>
</protein>
<keyword evidence="4 8" id="KW-0028">Amino-acid biosynthesis</keyword>
<keyword evidence="5 8" id="KW-0808">Transferase</keyword>
<dbReference type="PIRSF" id="PIRSF001361">
    <property type="entry name" value="DAHP_synthase"/>
    <property type="match status" value="1"/>
</dbReference>